<dbReference type="Proteomes" id="UP000198569">
    <property type="component" value="Unassembled WGS sequence"/>
</dbReference>
<dbReference type="CDD" id="cd00448">
    <property type="entry name" value="YjgF_YER057c_UK114_family"/>
    <property type="match status" value="1"/>
</dbReference>
<proteinExistence type="inferred from homology"/>
<comment type="similarity">
    <text evidence="1">Belongs to the RutC family.</text>
</comment>
<reference evidence="3" key="1">
    <citation type="submission" date="2016-10" db="EMBL/GenBank/DDBJ databases">
        <authorList>
            <person name="Varghese N."/>
            <person name="Submissions S."/>
        </authorList>
    </citation>
    <scope>NUCLEOTIDE SEQUENCE [LARGE SCALE GENOMIC DNA]</scope>
    <source>
        <strain evidence="3">DSM 15718</strain>
    </source>
</reference>
<dbReference type="InterPro" id="IPR035959">
    <property type="entry name" value="RutC-like_sf"/>
</dbReference>
<dbReference type="PANTHER" id="PTHR11803">
    <property type="entry name" value="2-IMINOBUTANOATE/2-IMINOPROPANOATE DEAMINASE RIDA"/>
    <property type="match status" value="1"/>
</dbReference>
<keyword evidence="3" id="KW-1185">Reference proteome</keyword>
<sequence>MKKIIFTEKAPAPIGPYNQAVLKGNTLYTSGQIALDPDTGNLVMDSIEAETQQVMKNMEAVLEAAGMTFENVVKTTIFIMDMNDFARINTIYASYFNEKTAPARETVQVACLPKNVNVEISMIAIL</sequence>
<dbReference type="NCBIfam" id="TIGR00004">
    <property type="entry name" value="Rid family detoxifying hydrolase"/>
    <property type="match status" value="1"/>
</dbReference>
<dbReference type="Pfam" id="PF01042">
    <property type="entry name" value="Ribonuc_L-PSP"/>
    <property type="match status" value="1"/>
</dbReference>
<dbReference type="GO" id="GO:0005829">
    <property type="term" value="C:cytosol"/>
    <property type="evidence" value="ECO:0007669"/>
    <property type="project" value="TreeGrafter"/>
</dbReference>
<evidence type="ECO:0000313" key="3">
    <source>
        <dbReference type="Proteomes" id="UP000198569"/>
    </source>
</evidence>
<dbReference type="GO" id="GO:0019239">
    <property type="term" value="F:deaminase activity"/>
    <property type="evidence" value="ECO:0007669"/>
    <property type="project" value="TreeGrafter"/>
</dbReference>
<dbReference type="AlphaFoldDB" id="A0A1H3FD51"/>
<dbReference type="FunFam" id="3.30.1330.40:FF:000001">
    <property type="entry name" value="L-PSP family endoribonuclease"/>
    <property type="match status" value="1"/>
</dbReference>
<evidence type="ECO:0000313" key="2">
    <source>
        <dbReference type="EMBL" id="SDX88932.1"/>
    </source>
</evidence>
<dbReference type="STRING" id="229203.SAMN05444338_11766"/>
<name>A0A1H3FD51_9FLAO</name>
<protein>
    <submittedName>
        <fullName evidence="2">2-iminobutanoate/2-iminopropanoate deaminase</fullName>
    </submittedName>
</protein>
<gene>
    <name evidence="2" type="ORF">SAMN05444338_11766</name>
</gene>
<evidence type="ECO:0000256" key="1">
    <source>
        <dbReference type="ARBA" id="ARBA00010552"/>
    </source>
</evidence>
<dbReference type="SUPFAM" id="SSF55298">
    <property type="entry name" value="YjgF-like"/>
    <property type="match status" value="1"/>
</dbReference>
<accession>A0A1H3FD51</accession>
<dbReference type="InterPro" id="IPR006175">
    <property type="entry name" value="YjgF/YER057c/UK114"/>
</dbReference>
<organism evidence="2 3">
    <name type="scientific">Flavobacterium degerlachei</name>
    <dbReference type="NCBI Taxonomy" id="229203"/>
    <lineage>
        <taxon>Bacteria</taxon>
        <taxon>Pseudomonadati</taxon>
        <taxon>Bacteroidota</taxon>
        <taxon>Flavobacteriia</taxon>
        <taxon>Flavobacteriales</taxon>
        <taxon>Flavobacteriaceae</taxon>
        <taxon>Flavobacterium</taxon>
    </lineage>
</organism>
<dbReference type="RefSeq" id="WP_091434828.1">
    <property type="nucleotide sequence ID" value="NZ_FNMV01000017.1"/>
</dbReference>
<dbReference type="Gene3D" id="3.30.1330.40">
    <property type="entry name" value="RutC-like"/>
    <property type="match status" value="1"/>
</dbReference>
<dbReference type="InterPro" id="IPR006056">
    <property type="entry name" value="RidA"/>
</dbReference>
<dbReference type="EMBL" id="FNMV01000017">
    <property type="protein sequence ID" value="SDX88932.1"/>
    <property type="molecule type" value="Genomic_DNA"/>
</dbReference>
<dbReference type="PANTHER" id="PTHR11803:SF58">
    <property type="entry name" value="PROTEIN HMF1-RELATED"/>
    <property type="match status" value="1"/>
</dbReference>
<dbReference type="OrthoDB" id="9803101at2"/>